<evidence type="ECO:0000313" key="1">
    <source>
        <dbReference type="EMBL" id="MDY0872026.1"/>
    </source>
</evidence>
<accession>A0ABU5DZQ5</accession>
<keyword evidence="2" id="KW-1185">Reference proteome</keyword>
<sequence>MGVQLRQNPKSLQMKGVIATMAPDKQPPAPRMVKRANATAIASPAATLAALADIYGRIADMLLERIHDDLRHAQALGQHLDWVAARAQMVASFHQAGDCAMTYICASPDAYARLVPLVELTAQQLTKRKNLALALYLIERIDEELRLV</sequence>
<comment type="caution">
    <text evidence="1">The sequence shown here is derived from an EMBL/GenBank/DDBJ whole genome shotgun (WGS) entry which is preliminary data.</text>
</comment>
<organism evidence="1 2">
    <name type="scientific">Dongia rigui</name>
    <dbReference type="NCBI Taxonomy" id="940149"/>
    <lineage>
        <taxon>Bacteria</taxon>
        <taxon>Pseudomonadati</taxon>
        <taxon>Pseudomonadota</taxon>
        <taxon>Alphaproteobacteria</taxon>
        <taxon>Rhodospirillales</taxon>
        <taxon>Dongiaceae</taxon>
        <taxon>Dongia</taxon>
    </lineage>
</organism>
<reference evidence="1 2" key="1">
    <citation type="journal article" date="2013" name="Antonie Van Leeuwenhoek">
        <title>Dongia rigui sp. nov., isolated from freshwater of a large wetland in Korea.</title>
        <authorList>
            <person name="Baik K.S."/>
            <person name="Hwang Y.M."/>
            <person name="Choi J.S."/>
            <person name="Kwon J."/>
            <person name="Seong C.N."/>
        </authorList>
    </citation>
    <scope>NUCLEOTIDE SEQUENCE [LARGE SCALE GENOMIC DNA]</scope>
    <source>
        <strain evidence="1 2">04SU4-P</strain>
    </source>
</reference>
<gene>
    <name evidence="1" type="ORF">SMD31_08830</name>
</gene>
<name>A0ABU5DZQ5_9PROT</name>
<protein>
    <submittedName>
        <fullName evidence="1">Uncharacterized protein</fullName>
    </submittedName>
</protein>
<dbReference type="RefSeq" id="WP_320500445.1">
    <property type="nucleotide sequence ID" value="NZ_JAXCLX010000001.1"/>
</dbReference>
<evidence type="ECO:0000313" key="2">
    <source>
        <dbReference type="Proteomes" id="UP001271769"/>
    </source>
</evidence>
<proteinExistence type="predicted"/>
<dbReference type="EMBL" id="JAXCLX010000001">
    <property type="protein sequence ID" value="MDY0872026.1"/>
    <property type="molecule type" value="Genomic_DNA"/>
</dbReference>
<dbReference type="Proteomes" id="UP001271769">
    <property type="component" value="Unassembled WGS sequence"/>
</dbReference>